<dbReference type="CDD" id="cd14852">
    <property type="entry name" value="LD-carboxypeptidase"/>
    <property type="match status" value="1"/>
</dbReference>
<protein>
    <submittedName>
        <fullName evidence="2">M15 family metallopeptidase</fullName>
    </submittedName>
</protein>
<dbReference type="Pfam" id="PF02557">
    <property type="entry name" value="VanY"/>
    <property type="match status" value="1"/>
</dbReference>
<dbReference type="InterPro" id="IPR052179">
    <property type="entry name" value="DD-CPase-like"/>
</dbReference>
<dbReference type="PANTHER" id="PTHR34385:SF1">
    <property type="entry name" value="PEPTIDOGLYCAN L-ALANYL-D-GLUTAMATE ENDOPEPTIDASE CWLK"/>
    <property type="match status" value="1"/>
</dbReference>
<proteinExistence type="predicted"/>
<dbReference type="PANTHER" id="PTHR34385">
    <property type="entry name" value="D-ALANYL-D-ALANINE CARBOXYPEPTIDASE"/>
    <property type="match status" value="1"/>
</dbReference>
<feature type="domain" description="D-alanyl-D-alanine carboxypeptidase-like core" evidence="1">
    <location>
        <begin position="93"/>
        <end position="223"/>
    </location>
</feature>
<evidence type="ECO:0000259" key="1">
    <source>
        <dbReference type="Pfam" id="PF02557"/>
    </source>
</evidence>
<gene>
    <name evidence="2" type="ORF">IAC59_03090</name>
</gene>
<dbReference type="InterPro" id="IPR058193">
    <property type="entry name" value="VanY/YodJ_core_dom"/>
</dbReference>
<reference evidence="2" key="2">
    <citation type="journal article" date="2021" name="PeerJ">
        <title>Extensive microbial diversity within the chicken gut microbiome revealed by metagenomics and culture.</title>
        <authorList>
            <person name="Gilroy R."/>
            <person name="Ravi A."/>
            <person name="Getino M."/>
            <person name="Pursley I."/>
            <person name="Horton D.L."/>
            <person name="Alikhan N.F."/>
            <person name="Baker D."/>
            <person name="Gharbi K."/>
            <person name="Hall N."/>
            <person name="Watson M."/>
            <person name="Adriaenssens E.M."/>
            <person name="Foster-Nyarko E."/>
            <person name="Jarju S."/>
            <person name="Secka A."/>
            <person name="Antonio M."/>
            <person name="Oren A."/>
            <person name="Chaudhuri R.R."/>
            <person name="La Ragione R."/>
            <person name="Hildebrand F."/>
            <person name="Pallen M.J."/>
        </authorList>
    </citation>
    <scope>NUCLEOTIDE SEQUENCE</scope>
    <source>
        <strain evidence="2">ChiSxjej2B14-8506</strain>
    </source>
</reference>
<evidence type="ECO:0000313" key="3">
    <source>
        <dbReference type="Proteomes" id="UP000824123"/>
    </source>
</evidence>
<organism evidence="2 3">
    <name type="scientific">Candidatus Fimadaptatus faecigallinarum</name>
    <dbReference type="NCBI Taxonomy" id="2840814"/>
    <lineage>
        <taxon>Bacteria</taxon>
        <taxon>Bacillati</taxon>
        <taxon>Bacillota</taxon>
        <taxon>Clostridia</taxon>
        <taxon>Eubacteriales</taxon>
        <taxon>Candidatus Fimadaptatus</taxon>
    </lineage>
</organism>
<dbReference type="Proteomes" id="UP000824123">
    <property type="component" value="Unassembled WGS sequence"/>
</dbReference>
<dbReference type="Gene3D" id="3.30.1380.10">
    <property type="match status" value="1"/>
</dbReference>
<dbReference type="InterPro" id="IPR003709">
    <property type="entry name" value="VanY-like_core_dom"/>
</dbReference>
<dbReference type="GO" id="GO:0008233">
    <property type="term" value="F:peptidase activity"/>
    <property type="evidence" value="ECO:0007669"/>
    <property type="project" value="InterPro"/>
</dbReference>
<dbReference type="EMBL" id="DVNK01000024">
    <property type="protein sequence ID" value="HIU46227.1"/>
    <property type="molecule type" value="Genomic_DNA"/>
</dbReference>
<dbReference type="AlphaFoldDB" id="A0A9D1LQP9"/>
<dbReference type="GO" id="GO:0006508">
    <property type="term" value="P:proteolysis"/>
    <property type="evidence" value="ECO:0007669"/>
    <property type="project" value="InterPro"/>
</dbReference>
<dbReference type="SUPFAM" id="SSF55166">
    <property type="entry name" value="Hedgehog/DD-peptidase"/>
    <property type="match status" value="1"/>
</dbReference>
<comment type="caution">
    <text evidence="2">The sequence shown here is derived from an EMBL/GenBank/DDBJ whole genome shotgun (WGS) entry which is preliminary data.</text>
</comment>
<dbReference type="InterPro" id="IPR009045">
    <property type="entry name" value="Zn_M74/Hedgehog-like"/>
</dbReference>
<accession>A0A9D1LQP9</accession>
<name>A0A9D1LQP9_9FIRM</name>
<evidence type="ECO:0000313" key="2">
    <source>
        <dbReference type="EMBL" id="HIU46227.1"/>
    </source>
</evidence>
<sequence length="245" mass="26852">MTAVLTIAVCAVVIFTGSRIVNARMNEPVTPEAVVLPTLMPGVTPEPQPTEIPAAGTQLTGDSAWMLMLVNKWHALPEGYEPPSLTELSNGESVDERMYPSLQQMFDDARDQGVYPLVGSGYRTAEEQQQTMDDKISYYKGQGHTDADARSLASQSVAEPGYSEHQTGLAVDINADDERSTSDEVYAWLAENCAQYGFILRYPDGKTDITGITYEPWHFRYVGVDAAKAIMDAGICLEEYLGVIN</sequence>
<reference evidence="2" key="1">
    <citation type="submission" date="2020-10" db="EMBL/GenBank/DDBJ databases">
        <authorList>
            <person name="Gilroy R."/>
        </authorList>
    </citation>
    <scope>NUCLEOTIDE SEQUENCE</scope>
    <source>
        <strain evidence="2">ChiSxjej2B14-8506</strain>
    </source>
</reference>